<organism evidence="1 2">
    <name type="scientific">Actinomadura physcomitrii</name>
    <dbReference type="NCBI Taxonomy" id="2650748"/>
    <lineage>
        <taxon>Bacteria</taxon>
        <taxon>Bacillati</taxon>
        <taxon>Actinomycetota</taxon>
        <taxon>Actinomycetes</taxon>
        <taxon>Streptosporangiales</taxon>
        <taxon>Thermomonosporaceae</taxon>
        <taxon>Actinomadura</taxon>
    </lineage>
</organism>
<comment type="caution">
    <text evidence="1">The sequence shown here is derived from an EMBL/GenBank/DDBJ whole genome shotgun (WGS) entry which is preliminary data.</text>
</comment>
<proteinExistence type="predicted"/>
<dbReference type="RefSeq" id="WP_151594399.1">
    <property type="nucleotide sequence ID" value="NZ_WBMS02000011.1"/>
</dbReference>
<accession>A0A6I4MH25</accession>
<dbReference type="AlphaFoldDB" id="A0A6I4MH25"/>
<protein>
    <submittedName>
        <fullName evidence="1">Uncharacterized protein</fullName>
    </submittedName>
</protein>
<evidence type="ECO:0000313" key="1">
    <source>
        <dbReference type="EMBL" id="MWA01919.1"/>
    </source>
</evidence>
<dbReference type="Proteomes" id="UP000462055">
    <property type="component" value="Unassembled WGS sequence"/>
</dbReference>
<sequence>MKEQVINRIRALDTRVRIRTTDYFNNTFVPDIVLSWPGEERSRELFIRADTNPEHLAEDIGLVPDRKPIFYGLGSVSSSAEHNSLVSSEAQDHGVLITDAAGADEFVARRRRTDLLGLASAAVLQGGRGVVDREEAADTATLFEDGFESARRGDSLRTASAAGRIASVLDSDRTDRLLQVLQALWVGSGQPASLFPAAVKQDHLDDSALLFLLEQDWIKDTLFWRNLGHSLKFDQLVSLDLSEPTENLQELIWANSDRLKARASAAVASEVNELPGKRFAYFTIEDGGLAFRMRHSLLRLYGSADQLPETVKSTGVPLGDVLQRLRLLMRDRTPVRTIEFVDEGRKWTCESEGDTGVFDDADFMRVISTAGPNAQVRRVAVRSAEGNLLKLNFTNDSVTGYGSSRFEISQLVTLALLAFPRFDPEEGRVAGEAFAMMRAHVDRLSGARHMVTPEESPREIDDW</sequence>
<name>A0A6I4MH25_9ACTN</name>
<keyword evidence="2" id="KW-1185">Reference proteome</keyword>
<reference evidence="1" key="1">
    <citation type="submission" date="2019-12" db="EMBL/GenBank/DDBJ databases">
        <title>Actinomadura physcomitrii sp. nov., a novel actinomycete isolated from moss [Physcomitrium sphaericum (Ludw) Fuernr].</title>
        <authorList>
            <person name="Zhuang X."/>
        </authorList>
    </citation>
    <scope>NUCLEOTIDE SEQUENCE [LARGE SCALE GENOMIC DNA]</scope>
    <source>
        <strain evidence="1">LD22</strain>
    </source>
</reference>
<evidence type="ECO:0000313" key="2">
    <source>
        <dbReference type="Proteomes" id="UP000462055"/>
    </source>
</evidence>
<dbReference type="EMBL" id="WBMS02000011">
    <property type="protein sequence ID" value="MWA01919.1"/>
    <property type="molecule type" value="Genomic_DNA"/>
</dbReference>
<gene>
    <name evidence="1" type="ORF">F8568_016375</name>
</gene>